<sequence length="508" mass="58022">MSLAKLVTLYHSAGLFTRKKSRTSLKLKIAKVIREKYGEDIRKHPLVKIPFSPNVKTGKVRELAVMSVGRVIPDASMRRYICGRVRVVLMKRKTVGDVIWMKHDAAGCTCVGLDLPRVQGHVKARIDDINYASGFLHNSRNITKGRERIQNIVKGIKEAAGPWAKGKEVIMKEDDIHACWEKKSDNQVGMTEDQVRTWFEPFVGLVAIPVDRNPGATVVVCPVLYLHAQYMTFRWNGGYVWVKKHESEVLYEARKDYTFSDLKRAAEWGKHGRIGSAYVIPKDKDMERWRPIAPATSDPARLASAGLGRVVRYMLMCLKRNCHFDLPATNELCQTLRRHQKSLGRKNDVVLARSYDVKDMFTKLSHTSVIEAVEWILKLNEDYEDKGMRAVREEEEEEEEDEEDEEEEEEEKAEEDGGEEGEDVDEEEDSEEEEEVGEEKDDDVREEGEDVEEEEGEEEDEEEEKEEEEKTEEDGGEEGEDVDEEEDEEVGEEKDDDVGRCRGGGGGC</sequence>
<dbReference type="Gramene" id="GBG80779">
    <property type="protein sequence ID" value="GBG80779"/>
    <property type="gene ID" value="CBR_g31335"/>
</dbReference>
<feature type="region of interest" description="Disordered" evidence="1">
    <location>
        <begin position="388"/>
        <end position="508"/>
    </location>
</feature>
<keyword evidence="3" id="KW-1185">Reference proteome</keyword>
<dbReference type="EMBL" id="BFEA01000356">
    <property type="protein sequence ID" value="GBG80779.1"/>
    <property type="molecule type" value="Genomic_DNA"/>
</dbReference>
<reference evidence="2 3" key="1">
    <citation type="journal article" date="2018" name="Cell">
        <title>The Chara Genome: Secondary Complexity and Implications for Plant Terrestrialization.</title>
        <authorList>
            <person name="Nishiyama T."/>
            <person name="Sakayama H."/>
            <person name="Vries J.D."/>
            <person name="Buschmann H."/>
            <person name="Saint-Marcoux D."/>
            <person name="Ullrich K.K."/>
            <person name="Haas F.B."/>
            <person name="Vanderstraeten L."/>
            <person name="Becker D."/>
            <person name="Lang D."/>
            <person name="Vosolsobe S."/>
            <person name="Rombauts S."/>
            <person name="Wilhelmsson P.K.I."/>
            <person name="Janitza P."/>
            <person name="Kern R."/>
            <person name="Heyl A."/>
            <person name="Rumpler F."/>
            <person name="Villalobos L.I.A.C."/>
            <person name="Clay J.M."/>
            <person name="Skokan R."/>
            <person name="Toyoda A."/>
            <person name="Suzuki Y."/>
            <person name="Kagoshima H."/>
            <person name="Schijlen E."/>
            <person name="Tajeshwar N."/>
            <person name="Catarino B."/>
            <person name="Hetherington A.J."/>
            <person name="Saltykova A."/>
            <person name="Bonnot C."/>
            <person name="Breuninger H."/>
            <person name="Symeonidi A."/>
            <person name="Radhakrishnan G.V."/>
            <person name="Van Nieuwerburgh F."/>
            <person name="Deforce D."/>
            <person name="Chang C."/>
            <person name="Karol K.G."/>
            <person name="Hedrich R."/>
            <person name="Ulvskov P."/>
            <person name="Glockner G."/>
            <person name="Delwiche C.F."/>
            <person name="Petrasek J."/>
            <person name="Van de Peer Y."/>
            <person name="Friml J."/>
            <person name="Beilby M."/>
            <person name="Dolan L."/>
            <person name="Kohara Y."/>
            <person name="Sugano S."/>
            <person name="Fujiyama A."/>
            <person name="Delaux P.-M."/>
            <person name="Quint M."/>
            <person name="TheiBen G."/>
            <person name="Hagemann M."/>
            <person name="Harholt J."/>
            <person name="Dunand C."/>
            <person name="Zachgo S."/>
            <person name="Langdale J."/>
            <person name="Maumus F."/>
            <person name="Straeten D.V.D."/>
            <person name="Gould S.B."/>
            <person name="Rensing S.A."/>
        </authorList>
    </citation>
    <scope>NUCLEOTIDE SEQUENCE [LARGE SCALE GENOMIC DNA]</scope>
    <source>
        <strain evidence="2 3">S276</strain>
    </source>
</reference>
<feature type="compositionally biased region" description="Acidic residues" evidence="1">
    <location>
        <begin position="393"/>
        <end position="496"/>
    </location>
</feature>
<evidence type="ECO:0000313" key="2">
    <source>
        <dbReference type="EMBL" id="GBG80779.1"/>
    </source>
</evidence>
<comment type="caution">
    <text evidence="2">The sequence shown here is derived from an EMBL/GenBank/DDBJ whole genome shotgun (WGS) entry which is preliminary data.</text>
</comment>
<protein>
    <submittedName>
        <fullName evidence="2">Uncharacterized protein</fullName>
    </submittedName>
</protein>
<name>A0A388LEN7_CHABU</name>
<dbReference type="Proteomes" id="UP000265515">
    <property type="component" value="Unassembled WGS sequence"/>
</dbReference>
<gene>
    <name evidence="2" type="ORF">CBR_g31335</name>
</gene>
<proteinExistence type="predicted"/>
<evidence type="ECO:0000313" key="3">
    <source>
        <dbReference type="Proteomes" id="UP000265515"/>
    </source>
</evidence>
<evidence type="ECO:0000256" key="1">
    <source>
        <dbReference type="SAM" id="MobiDB-lite"/>
    </source>
</evidence>
<dbReference type="AlphaFoldDB" id="A0A388LEN7"/>
<organism evidence="2 3">
    <name type="scientific">Chara braunii</name>
    <name type="common">Braun's stonewort</name>
    <dbReference type="NCBI Taxonomy" id="69332"/>
    <lineage>
        <taxon>Eukaryota</taxon>
        <taxon>Viridiplantae</taxon>
        <taxon>Streptophyta</taxon>
        <taxon>Charophyceae</taxon>
        <taxon>Charales</taxon>
        <taxon>Characeae</taxon>
        <taxon>Chara</taxon>
    </lineage>
</organism>
<accession>A0A388LEN7</accession>